<dbReference type="InterPro" id="IPR018110">
    <property type="entry name" value="Mandel_Rmase/mucon_lact_enz_CS"/>
</dbReference>
<proteinExistence type="inferred from homology"/>
<dbReference type="SUPFAM" id="SSF54826">
    <property type="entry name" value="Enolase N-terminal domain-like"/>
    <property type="match status" value="1"/>
</dbReference>
<protein>
    <submittedName>
        <fullName evidence="4">L-alanine-DL-glutamate epimerase-like enolase superfamily enzyme</fullName>
    </submittedName>
</protein>
<gene>
    <name evidence="4" type="ORF">JOF55_004534</name>
</gene>
<organism evidence="4 5">
    <name type="scientific">Haloactinomyces albus</name>
    <dbReference type="NCBI Taxonomy" id="1352928"/>
    <lineage>
        <taxon>Bacteria</taxon>
        <taxon>Bacillati</taxon>
        <taxon>Actinomycetota</taxon>
        <taxon>Actinomycetes</taxon>
        <taxon>Actinopolysporales</taxon>
        <taxon>Actinopolysporaceae</taxon>
        <taxon>Haloactinomyces</taxon>
    </lineage>
</organism>
<dbReference type="InterPro" id="IPR029017">
    <property type="entry name" value="Enolase-like_N"/>
</dbReference>
<dbReference type="Gene3D" id="3.30.390.10">
    <property type="entry name" value="Enolase-like, N-terminal domain"/>
    <property type="match status" value="1"/>
</dbReference>
<dbReference type="EMBL" id="JAVDXW010000001">
    <property type="protein sequence ID" value="MDR7304353.1"/>
    <property type="molecule type" value="Genomic_DNA"/>
</dbReference>
<dbReference type="PANTHER" id="PTHR48080">
    <property type="entry name" value="D-GALACTONATE DEHYDRATASE-RELATED"/>
    <property type="match status" value="1"/>
</dbReference>
<dbReference type="RefSeq" id="WP_310277984.1">
    <property type="nucleotide sequence ID" value="NZ_JAVDXW010000001.1"/>
</dbReference>
<dbReference type="InterPro" id="IPR013341">
    <property type="entry name" value="Mandelate_racemase_N_dom"/>
</dbReference>
<dbReference type="GO" id="GO:0046872">
    <property type="term" value="F:metal ion binding"/>
    <property type="evidence" value="ECO:0007669"/>
    <property type="project" value="UniProtKB-KW"/>
</dbReference>
<dbReference type="SFLD" id="SFLDG00180">
    <property type="entry name" value="muconate_cycloisomerase"/>
    <property type="match status" value="1"/>
</dbReference>
<evidence type="ECO:0000313" key="4">
    <source>
        <dbReference type="EMBL" id="MDR7304353.1"/>
    </source>
</evidence>
<dbReference type="PANTHER" id="PTHR48080:SF3">
    <property type="entry name" value="ENOLASE SUPERFAMILY MEMBER DDB_G0284701"/>
    <property type="match status" value="1"/>
</dbReference>
<dbReference type="AlphaFoldDB" id="A0AAE3ZG88"/>
<dbReference type="InterPro" id="IPR029065">
    <property type="entry name" value="Enolase_C-like"/>
</dbReference>
<accession>A0AAE3ZG88</accession>
<dbReference type="GO" id="GO:0009063">
    <property type="term" value="P:amino acid catabolic process"/>
    <property type="evidence" value="ECO:0007669"/>
    <property type="project" value="InterPro"/>
</dbReference>
<dbReference type="CDD" id="cd03315">
    <property type="entry name" value="MLE_like"/>
    <property type="match status" value="1"/>
</dbReference>
<comment type="caution">
    <text evidence="4">The sequence shown here is derived from an EMBL/GenBank/DDBJ whole genome shotgun (WGS) entry which is preliminary data.</text>
</comment>
<keyword evidence="2" id="KW-0479">Metal-binding</keyword>
<dbReference type="InterPro" id="IPR036849">
    <property type="entry name" value="Enolase-like_C_sf"/>
</dbReference>
<evidence type="ECO:0000256" key="2">
    <source>
        <dbReference type="ARBA" id="ARBA00022723"/>
    </source>
</evidence>
<evidence type="ECO:0000259" key="3">
    <source>
        <dbReference type="SMART" id="SM00922"/>
    </source>
</evidence>
<reference evidence="4" key="1">
    <citation type="submission" date="2023-07" db="EMBL/GenBank/DDBJ databases">
        <title>Sequencing the genomes of 1000 actinobacteria strains.</title>
        <authorList>
            <person name="Klenk H.-P."/>
        </authorList>
    </citation>
    <scope>NUCLEOTIDE SEQUENCE</scope>
    <source>
        <strain evidence="4">DSM 45977</strain>
    </source>
</reference>
<dbReference type="Pfam" id="PF02746">
    <property type="entry name" value="MR_MLE_N"/>
    <property type="match status" value="1"/>
</dbReference>
<dbReference type="InterPro" id="IPR013342">
    <property type="entry name" value="Mandelate_racemase_C"/>
</dbReference>
<dbReference type="Gene3D" id="3.20.20.120">
    <property type="entry name" value="Enolase-like C-terminal domain"/>
    <property type="match status" value="1"/>
</dbReference>
<dbReference type="Proteomes" id="UP001180845">
    <property type="component" value="Unassembled WGS sequence"/>
</dbReference>
<dbReference type="SFLD" id="SFLDS00001">
    <property type="entry name" value="Enolase"/>
    <property type="match status" value="1"/>
</dbReference>
<feature type="domain" description="Mandelate racemase/muconate lactonizing enzyme C-terminal" evidence="3">
    <location>
        <begin position="144"/>
        <end position="241"/>
    </location>
</feature>
<dbReference type="PROSITE" id="PS00909">
    <property type="entry name" value="MR_MLE_2"/>
    <property type="match status" value="1"/>
</dbReference>
<dbReference type="InterPro" id="IPR034613">
    <property type="entry name" value="Muconate_cycloisomerase_anti"/>
</dbReference>
<name>A0AAE3ZG88_9ACTN</name>
<comment type="similarity">
    <text evidence="1">Belongs to the mandelate racemase/muconate lactonizing enzyme family.</text>
</comment>
<evidence type="ECO:0000256" key="1">
    <source>
        <dbReference type="ARBA" id="ARBA00008031"/>
    </source>
</evidence>
<dbReference type="InterPro" id="IPR034593">
    <property type="entry name" value="DgoD-like"/>
</dbReference>
<dbReference type="SUPFAM" id="SSF51604">
    <property type="entry name" value="Enolase C-terminal domain-like"/>
    <property type="match status" value="1"/>
</dbReference>
<dbReference type="Pfam" id="PF13378">
    <property type="entry name" value="MR_MLE_C"/>
    <property type="match status" value="1"/>
</dbReference>
<keyword evidence="5" id="KW-1185">Reference proteome</keyword>
<dbReference type="SMART" id="SM00922">
    <property type="entry name" value="MR_MLE"/>
    <property type="match status" value="1"/>
</dbReference>
<evidence type="ECO:0000313" key="5">
    <source>
        <dbReference type="Proteomes" id="UP001180845"/>
    </source>
</evidence>
<sequence length="389" mass="42876">MKITKVEALPVTTPLQKPFVMPGTHITGIDSVVVKVHTDEGYVGFADSGDTSTWYRGETQESIIGMLCEHIAPRFLIGQDPRDIEKIVGWMDMFVRENNQAKATVDFALHDLKGKLLDVPVYQLLGGRCAEASVQGWVTSAGSPEQVVPEALTALEKGFCLIKLKTGHGSIDDDVATVKAVREAVGDDVRLTVDVNGFWNYDQALKTLRKLDPYHLECIEQPLPHWDIEGLARLRDKVGTPIFADESAQELHHLKEIIDRRAADGLFIKMQKAGGLLKAQRWLTMARLADMPVMSGCMIGSGLEASPSAHLMIANQWASQFTHENLGPLIIHGQWDTDAEGTPDDIARNVPVFSGGELYPNEGPGFGIELNEDFIARNITRDKTSRVVQ</sequence>